<keyword evidence="4" id="KW-0346">Stress response</keyword>
<accession>A0A7X0MRP7</accession>
<feature type="domain" description="RNA-binding S4" evidence="3">
    <location>
        <begin position="12"/>
        <end position="74"/>
    </location>
</feature>
<dbReference type="Gene3D" id="3.10.290.10">
    <property type="entry name" value="RNA-binding S4 domain"/>
    <property type="match status" value="1"/>
</dbReference>
<dbReference type="RefSeq" id="WP_062462206.1">
    <property type="nucleotide sequence ID" value="NZ_JACHBU010000003.1"/>
</dbReference>
<keyword evidence="5" id="KW-1185">Reference proteome</keyword>
<dbReference type="EMBL" id="JACHBU010000003">
    <property type="protein sequence ID" value="MBB6508834.1"/>
    <property type="molecule type" value="Genomic_DNA"/>
</dbReference>
<dbReference type="InterPro" id="IPR002942">
    <property type="entry name" value="S4_RNA-bd"/>
</dbReference>
<dbReference type="SMART" id="SM00363">
    <property type="entry name" value="S4"/>
    <property type="match status" value="1"/>
</dbReference>
<dbReference type="Proteomes" id="UP000585437">
    <property type="component" value="Unassembled WGS sequence"/>
</dbReference>
<dbReference type="PROSITE" id="PS50889">
    <property type="entry name" value="S4"/>
    <property type="match status" value="1"/>
</dbReference>
<comment type="caution">
    <text evidence="4">The sequence shown here is derived from an EMBL/GenBank/DDBJ whole genome shotgun (WGS) entry which is preliminary data.</text>
</comment>
<dbReference type="CDD" id="cd00165">
    <property type="entry name" value="S4"/>
    <property type="match status" value="1"/>
</dbReference>
<evidence type="ECO:0000259" key="3">
    <source>
        <dbReference type="SMART" id="SM00363"/>
    </source>
</evidence>
<organism evidence="4 5">
    <name type="scientific">Rhizobium soli</name>
    <dbReference type="NCBI Taxonomy" id="424798"/>
    <lineage>
        <taxon>Bacteria</taxon>
        <taxon>Pseudomonadati</taxon>
        <taxon>Pseudomonadota</taxon>
        <taxon>Alphaproteobacteria</taxon>
        <taxon>Hyphomicrobiales</taxon>
        <taxon>Rhizobiaceae</taxon>
        <taxon>Rhizobium/Agrobacterium group</taxon>
        <taxon>Rhizobium</taxon>
    </lineage>
</organism>
<keyword evidence="1" id="KW-0694">RNA-binding</keyword>
<feature type="region of interest" description="Disordered" evidence="2">
    <location>
        <begin position="91"/>
        <end position="135"/>
    </location>
</feature>
<reference evidence="4 5" key="1">
    <citation type="submission" date="2020-08" db="EMBL/GenBank/DDBJ databases">
        <title>The Agave Microbiome: Exploring the role of microbial communities in plant adaptations to desert environments.</title>
        <authorList>
            <person name="Partida-Martinez L.P."/>
        </authorList>
    </citation>
    <scope>NUCLEOTIDE SEQUENCE [LARGE SCALE GENOMIC DNA]</scope>
    <source>
        <strain evidence="4 5">AS3.12</strain>
    </source>
</reference>
<dbReference type="InterPro" id="IPR036986">
    <property type="entry name" value="S4_RNA-bd_sf"/>
</dbReference>
<dbReference type="AlphaFoldDB" id="A0A7X0MRP7"/>
<dbReference type="GO" id="GO:0003723">
    <property type="term" value="F:RNA binding"/>
    <property type="evidence" value="ECO:0007669"/>
    <property type="project" value="UniProtKB-KW"/>
</dbReference>
<proteinExistence type="predicted"/>
<dbReference type="SUPFAM" id="SSF55174">
    <property type="entry name" value="Alpha-L RNA-binding motif"/>
    <property type="match status" value="1"/>
</dbReference>
<dbReference type="Pfam" id="PF01479">
    <property type="entry name" value="S4"/>
    <property type="match status" value="1"/>
</dbReference>
<evidence type="ECO:0000256" key="2">
    <source>
        <dbReference type="SAM" id="MobiDB-lite"/>
    </source>
</evidence>
<evidence type="ECO:0000313" key="4">
    <source>
        <dbReference type="EMBL" id="MBB6508834.1"/>
    </source>
</evidence>
<gene>
    <name evidence="4" type="ORF">F4695_002183</name>
</gene>
<evidence type="ECO:0000256" key="1">
    <source>
        <dbReference type="PROSITE-ProRule" id="PRU00182"/>
    </source>
</evidence>
<evidence type="ECO:0000313" key="5">
    <source>
        <dbReference type="Proteomes" id="UP000585437"/>
    </source>
</evidence>
<protein>
    <submittedName>
        <fullName evidence="4">Ribosome-associated heat shock protein Hsp15</fullName>
    </submittedName>
</protein>
<sequence length="135" mass="15507">MVEKELHAGSRQRIDKWLFFARMAKSRSIAQSLIQSNCIRINGALVSQPSYQVKTGDRLDIKLERRDVVLVVKSGGDRRGPFEEARLLYEDLTPPPEERQKLTAFEQAQRLPGSGRPTKKERRETERLFPEAGEN</sequence>
<name>A0A7X0MRP7_9HYPH</name>